<evidence type="ECO:0000313" key="12">
    <source>
        <dbReference type="Proteomes" id="UP000235619"/>
    </source>
</evidence>
<keyword evidence="8 10" id="KW-1133">Transmembrane helix</keyword>
<evidence type="ECO:0000256" key="8">
    <source>
        <dbReference type="ARBA" id="ARBA00022989"/>
    </source>
</evidence>
<dbReference type="EMBL" id="PNJD01000165">
    <property type="protein sequence ID" value="PMP97560.1"/>
    <property type="molecule type" value="Genomic_DNA"/>
</dbReference>
<proteinExistence type="inferred from homology"/>
<dbReference type="Pfam" id="PF03748">
    <property type="entry name" value="FliL"/>
    <property type="match status" value="1"/>
</dbReference>
<keyword evidence="7 10" id="KW-0283">Flagellar rotation</keyword>
<gene>
    <name evidence="11" type="ORF">C0169_02705</name>
</gene>
<reference evidence="11 12" key="1">
    <citation type="submission" date="2018-01" db="EMBL/GenBank/DDBJ databases">
        <title>Metagenomic assembled genomes from two thermal pools in the Uzon Caldera, Kamchatka, Russia.</title>
        <authorList>
            <person name="Wilkins L."/>
            <person name="Ettinger C."/>
        </authorList>
    </citation>
    <scope>NUCLEOTIDE SEQUENCE [LARGE SCALE GENOMIC DNA]</scope>
    <source>
        <strain evidence="11">ARK-04</strain>
    </source>
</reference>
<comment type="subcellular location">
    <subcellularLocation>
        <location evidence="2">Cell membrane</location>
        <topology evidence="2">Single-pass membrane protein</topology>
    </subcellularLocation>
</comment>
<comment type="function">
    <text evidence="1 10">Controls the rotational direction of flagella during chemotaxis.</text>
</comment>
<keyword evidence="4 10" id="KW-1003">Cell membrane</keyword>
<protein>
    <recommendedName>
        <fullName evidence="10">Flagellar protein FliL</fullName>
    </recommendedName>
</protein>
<dbReference type="AlphaFoldDB" id="A0A2N7QFG5"/>
<evidence type="ECO:0000256" key="7">
    <source>
        <dbReference type="ARBA" id="ARBA00022779"/>
    </source>
</evidence>
<dbReference type="Proteomes" id="UP000235619">
    <property type="component" value="Unassembled WGS sequence"/>
</dbReference>
<organism evidence="11 12">
    <name type="scientific">Thermodesulfobacterium geofontis</name>
    <dbReference type="NCBI Taxonomy" id="1295609"/>
    <lineage>
        <taxon>Bacteria</taxon>
        <taxon>Pseudomonadati</taxon>
        <taxon>Thermodesulfobacteriota</taxon>
        <taxon>Thermodesulfobacteria</taxon>
        <taxon>Thermodesulfobacteriales</taxon>
        <taxon>Thermodesulfobacteriaceae</taxon>
        <taxon>Thermodesulfobacterium</taxon>
    </lineage>
</organism>
<dbReference type="GO" id="GO:0071978">
    <property type="term" value="P:bacterial-type flagellum-dependent swarming motility"/>
    <property type="evidence" value="ECO:0007669"/>
    <property type="project" value="TreeGrafter"/>
</dbReference>
<evidence type="ECO:0000256" key="3">
    <source>
        <dbReference type="ARBA" id="ARBA00008281"/>
    </source>
</evidence>
<dbReference type="PANTHER" id="PTHR35091">
    <property type="entry name" value="FLAGELLAR PROTEIN FLIL"/>
    <property type="match status" value="1"/>
</dbReference>
<evidence type="ECO:0000256" key="5">
    <source>
        <dbReference type="ARBA" id="ARBA00022500"/>
    </source>
</evidence>
<comment type="caution">
    <text evidence="11">The sequence shown here is derived from an EMBL/GenBank/DDBJ whole genome shotgun (WGS) entry which is preliminary data.</text>
</comment>
<keyword evidence="9 10" id="KW-0472">Membrane</keyword>
<accession>A0A2N7QFG5</accession>
<sequence length="160" mass="17917">MAEEKKEEAQEKEVKKPSKKKLLFLLIIGIVIIILAGSVIAVLSTFKGGGGEKAKEKSPKEVVIYSMEPIVVNLFDPTGKRYLQIRLALELKDKKMEEEIKINEPKIKDIIIGVLSTKTPEEVLQPEAKNLIKTELLQKINSALGEEAVSNIYITQYIVE</sequence>
<evidence type="ECO:0000256" key="10">
    <source>
        <dbReference type="RuleBase" id="RU364125"/>
    </source>
</evidence>
<keyword evidence="5 10" id="KW-0145">Chemotaxis</keyword>
<evidence type="ECO:0000256" key="9">
    <source>
        <dbReference type="ARBA" id="ARBA00023136"/>
    </source>
</evidence>
<evidence type="ECO:0000256" key="6">
    <source>
        <dbReference type="ARBA" id="ARBA00022692"/>
    </source>
</evidence>
<comment type="similarity">
    <text evidence="3 10">Belongs to the FliL family.</text>
</comment>
<dbReference type="GO" id="GO:0009425">
    <property type="term" value="C:bacterial-type flagellum basal body"/>
    <property type="evidence" value="ECO:0007669"/>
    <property type="project" value="InterPro"/>
</dbReference>
<evidence type="ECO:0000256" key="1">
    <source>
        <dbReference type="ARBA" id="ARBA00002254"/>
    </source>
</evidence>
<dbReference type="GO" id="GO:0006935">
    <property type="term" value="P:chemotaxis"/>
    <property type="evidence" value="ECO:0007669"/>
    <property type="project" value="UniProtKB-KW"/>
</dbReference>
<name>A0A2N7QFG5_9BACT</name>
<feature type="transmembrane region" description="Helical" evidence="10">
    <location>
        <begin position="22"/>
        <end position="43"/>
    </location>
</feature>
<evidence type="ECO:0000313" key="11">
    <source>
        <dbReference type="EMBL" id="PMP97560.1"/>
    </source>
</evidence>
<evidence type="ECO:0000256" key="2">
    <source>
        <dbReference type="ARBA" id="ARBA00004162"/>
    </source>
</evidence>
<dbReference type="InterPro" id="IPR005503">
    <property type="entry name" value="FliL"/>
</dbReference>
<dbReference type="GO" id="GO:0005886">
    <property type="term" value="C:plasma membrane"/>
    <property type="evidence" value="ECO:0007669"/>
    <property type="project" value="UniProtKB-SubCell"/>
</dbReference>
<keyword evidence="6 10" id="KW-0812">Transmembrane</keyword>
<evidence type="ECO:0000256" key="4">
    <source>
        <dbReference type="ARBA" id="ARBA00022475"/>
    </source>
</evidence>
<dbReference type="PANTHER" id="PTHR35091:SF2">
    <property type="entry name" value="FLAGELLAR PROTEIN FLIL"/>
    <property type="match status" value="1"/>
</dbReference>